<accession>A0A2R8AQB2</accession>
<dbReference type="EMBL" id="OMOJ01000001">
    <property type="protein sequence ID" value="SPF78024.1"/>
    <property type="molecule type" value="Genomic_DNA"/>
</dbReference>
<dbReference type="AlphaFoldDB" id="A0A2R8AQB2"/>
<dbReference type="SUPFAM" id="SSF51197">
    <property type="entry name" value="Clavaminate synthase-like"/>
    <property type="match status" value="1"/>
</dbReference>
<gene>
    <name evidence="1" type="ORF">PRI8871_00613</name>
</gene>
<reference evidence="2" key="1">
    <citation type="submission" date="2018-03" db="EMBL/GenBank/DDBJ databases">
        <authorList>
            <person name="Rodrigo-Torres L."/>
            <person name="Arahal R. D."/>
            <person name="Lucena T."/>
        </authorList>
    </citation>
    <scope>NUCLEOTIDE SEQUENCE [LARGE SCALE GENOMIC DNA]</scope>
    <source>
        <strain evidence="2">CECT 8871</strain>
    </source>
</reference>
<organism evidence="1 2">
    <name type="scientific">Pseudoprimorskyibacter insulae</name>
    <dbReference type="NCBI Taxonomy" id="1695997"/>
    <lineage>
        <taxon>Bacteria</taxon>
        <taxon>Pseudomonadati</taxon>
        <taxon>Pseudomonadota</taxon>
        <taxon>Alphaproteobacteria</taxon>
        <taxon>Rhodobacterales</taxon>
        <taxon>Paracoccaceae</taxon>
        <taxon>Pseudoprimorskyibacter</taxon>
    </lineage>
</organism>
<keyword evidence="2" id="KW-1185">Reference proteome</keyword>
<dbReference type="Gene3D" id="2.60.120.620">
    <property type="entry name" value="q2cbj1_9rhob like domain"/>
    <property type="match status" value="1"/>
</dbReference>
<protein>
    <submittedName>
        <fullName evidence="1">Uncharacterized protein</fullName>
    </submittedName>
</protein>
<evidence type="ECO:0000313" key="2">
    <source>
        <dbReference type="Proteomes" id="UP000244904"/>
    </source>
</evidence>
<dbReference type="OrthoDB" id="2553118at2"/>
<dbReference type="Proteomes" id="UP000244904">
    <property type="component" value="Unassembled WGS sequence"/>
</dbReference>
<sequence>MFRQSQINQFNTQGYLGIENTLSPDVLTAVKAEYQGLIDGLYAEWQANSNVPPADAARAHSPQARELREWPVWKTLRDVARTRLAPQNHISIHCWTSVPPVCA</sequence>
<evidence type="ECO:0000313" key="1">
    <source>
        <dbReference type="EMBL" id="SPF78024.1"/>
    </source>
</evidence>
<dbReference type="RefSeq" id="WP_108884703.1">
    <property type="nucleotide sequence ID" value="NZ_OMOJ01000001.1"/>
</dbReference>
<name>A0A2R8AQB2_9RHOB</name>
<proteinExistence type="predicted"/>